<gene>
    <name evidence="1" type="ORF">OE749_15470</name>
</gene>
<dbReference type="Pfam" id="PF00756">
    <property type="entry name" value="Esterase"/>
    <property type="match status" value="1"/>
</dbReference>
<dbReference type="SUPFAM" id="SSF53474">
    <property type="entry name" value="alpha/beta-Hydrolases"/>
    <property type="match status" value="1"/>
</dbReference>
<dbReference type="InterPro" id="IPR000801">
    <property type="entry name" value="Esterase-like"/>
</dbReference>
<dbReference type="Gene3D" id="1.25.40.10">
    <property type="entry name" value="Tetratricopeptide repeat domain"/>
    <property type="match status" value="1"/>
</dbReference>
<sequence length="385" mass="44148">MKINMKHLKPIWILVTFLLSTSVIAKGTQEQLSLNHPKFDEPLSFDINLPAGYHGETDKSYIVLFDLHHYAHTYLSGMHDWMSHNGEWPWLKTIIVTPSGGNPVGKLFDVTGKSTPMLDFFESSLFPAIDAKYRTKSFRIISGFRRNGSIALSSLLNKPKLFNAYFVVSPELDNDYAGIMSNAKKKLENLDEKPRFLLITTGESVKEDHQLDSYTEFLEIIKKHTPKSLDLNERTLEQHYHMSMPLIATAMGIELLFDDIHNGLAPDSEIAKSGFDAIVKHYQWLSSEKYGFEVSPFFSLRNRGNLLLESSPQQAITLFEKMRDLYADDAYAIYYLANAHATVGDFEKAIILQKQAVQMSESMLTWHQKRHKKYLQSFQEQAKLR</sequence>
<comment type="caution">
    <text evidence="1">The sequence shown here is derived from an EMBL/GenBank/DDBJ whole genome shotgun (WGS) entry which is preliminary data.</text>
</comment>
<dbReference type="InterPro" id="IPR029058">
    <property type="entry name" value="AB_hydrolase_fold"/>
</dbReference>
<organism evidence="1 2">
    <name type="scientific">Fluctibacter corallii</name>
    <dbReference type="NCBI Taxonomy" id="2984329"/>
    <lineage>
        <taxon>Bacteria</taxon>
        <taxon>Pseudomonadati</taxon>
        <taxon>Pseudomonadota</taxon>
        <taxon>Gammaproteobacteria</taxon>
        <taxon>Alteromonadales</taxon>
        <taxon>Alteromonadaceae</taxon>
        <taxon>Fluctibacter</taxon>
    </lineage>
</organism>
<protein>
    <submittedName>
        <fullName evidence="1">Tetratricopeptide repeat protein</fullName>
    </submittedName>
</protein>
<evidence type="ECO:0000313" key="2">
    <source>
        <dbReference type="Proteomes" id="UP001652504"/>
    </source>
</evidence>
<dbReference type="SUPFAM" id="SSF48452">
    <property type="entry name" value="TPR-like"/>
    <property type="match status" value="1"/>
</dbReference>
<dbReference type="RefSeq" id="WP_263713379.1">
    <property type="nucleotide sequence ID" value="NZ_JAOWKX010000008.1"/>
</dbReference>
<dbReference type="Gene3D" id="3.40.50.1820">
    <property type="entry name" value="alpha/beta hydrolase"/>
    <property type="match status" value="1"/>
</dbReference>
<dbReference type="InterPro" id="IPR011990">
    <property type="entry name" value="TPR-like_helical_dom_sf"/>
</dbReference>
<proteinExistence type="predicted"/>
<evidence type="ECO:0000313" key="1">
    <source>
        <dbReference type="EMBL" id="MCV2886092.1"/>
    </source>
</evidence>
<accession>A0ABT3ABN8</accession>
<reference evidence="1 2" key="1">
    <citation type="submission" date="2022-10" db="EMBL/GenBank/DDBJ databases">
        <title>Aestuariibacter sp. AA17 isolated from Montipora capitata coral fragment.</title>
        <authorList>
            <person name="Emsley S.A."/>
            <person name="Pfannmuller K.M."/>
            <person name="Loughran R.M."/>
            <person name="Shlafstein M."/>
            <person name="Papke E."/>
            <person name="Saw J.H."/>
            <person name="Ushijima B."/>
            <person name="Videau P."/>
        </authorList>
    </citation>
    <scope>NUCLEOTIDE SEQUENCE [LARGE SCALE GENOMIC DNA]</scope>
    <source>
        <strain evidence="1 2">AA17</strain>
    </source>
</reference>
<dbReference type="Proteomes" id="UP001652504">
    <property type="component" value="Unassembled WGS sequence"/>
</dbReference>
<keyword evidence="2" id="KW-1185">Reference proteome</keyword>
<name>A0ABT3ABN8_9ALTE</name>
<dbReference type="EMBL" id="JAOWKX010000008">
    <property type="protein sequence ID" value="MCV2886092.1"/>
    <property type="molecule type" value="Genomic_DNA"/>
</dbReference>